<organism evidence="2 3">
    <name type="scientific">Zingiber officinale</name>
    <name type="common">Ginger</name>
    <name type="synonym">Amomum zingiber</name>
    <dbReference type="NCBI Taxonomy" id="94328"/>
    <lineage>
        <taxon>Eukaryota</taxon>
        <taxon>Viridiplantae</taxon>
        <taxon>Streptophyta</taxon>
        <taxon>Embryophyta</taxon>
        <taxon>Tracheophyta</taxon>
        <taxon>Spermatophyta</taxon>
        <taxon>Magnoliopsida</taxon>
        <taxon>Liliopsida</taxon>
        <taxon>Zingiberales</taxon>
        <taxon>Zingiberaceae</taxon>
        <taxon>Zingiber</taxon>
    </lineage>
</organism>
<name>A0A8J5EPE4_ZINOF</name>
<accession>A0A8J5EPE4</accession>
<dbReference type="AlphaFoldDB" id="A0A8J5EPE4"/>
<evidence type="ECO:0000313" key="2">
    <source>
        <dbReference type="EMBL" id="KAG6471305.1"/>
    </source>
</evidence>
<proteinExistence type="predicted"/>
<keyword evidence="3" id="KW-1185">Reference proteome</keyword>
<dbReference type="Proteomes" id="UP000734854">
    <property type="component" value="Unassembled WGS sequence"/>
</dbReference>
<evidence type="ECO:0000256" key="1">
    <source>
        <dbReference type="SAM" id="MobiDB-lite"/>
    </source>
</evidence>
<comment type="caution">
    <text evidence="2">The sequence shown here is derived from an EMBL/GenBank/DDBJ whole genome shotgun (WGS) entry which is preliminary data.</text>
</comment>
<sequence>MPSRPRVEGVSCQQERRRAIGRPSSTREAIHAREGSQIASHRLRQRRGRSGPEAASAGIRFEAKHGEGKNQSGSLRVAKDPALPLEEGERGRFLSHEGHQAPPAPQEEGQEH</sequence>
<gene>
    <name evidence="2" type="ORF">ZIOFF_068746</name>
</gene>
<feature type="region of interest" description="Disordered" evidence="1">
    <location>
        <begin position="1"/>
        <end position="112"/>
    </location>
</feature>
<feature type="compositionally biased region" description="Basic and acidic residues" evidence="1">
    <location>
        <begin position="87"/>
        <end position="99"/>
    </location>
</feature>
<evidence type="ECO:0000313" key="3">
    <source>
        <dbReference type="Proteomes" id="UP000734854"/>
    </source>
</evidence>
<protein>
    <submittedName>
        <fullName evidence="2">Uncharacterized protein</fullName>
    </submittedName>
</protein>
<reference evidence="2 3" key="1">
    <citation type="submission" date="2020-08" db="EMBL/GenBank/DDBJ databases">
        <title>Plant Genome Project.</title>
        <authorList>
            <person name="Zhang R.-G."/>
        </authorList>
    </citation>
    <scope>NUCLEOTIDE SEQUENCE [LARGE SCALE GENOMIC DNA]</scope>
    <source>
        <tissue evidence="2">Rhizome</tissue>
    </source>
</reference>
<dbReference type="EMBL" id="JACMSC010000020">
    <property type="protein sequence ID" value="KAG6471305.1"/>
    <property type="molecule type" value="Genomic_DNA"/>
</dbReference>